<protein>
    <recommendedName>
        <fullName evidence="1">Flagellar motor switch protein FliN-like C-terminal domain-containing protein</fullName>
    </recommendedName>
</protein>
<sequence>MERANPILAQKMGLSSGRATAASAGSGQDDLLRQMRRAVSRAADSAVGLSAVLDQLTATSCDAETLIEEGPAGWIVLGLRDGHAAGLSGLVLIDPPLRSALVEMQTIGDLLPPRGDERPVTRTDAVMTMPFADLLMKELASVGFAGDEADLAAFDMGPMDDLRTAGLMLVQGRYLLWQVTIQLGGPASGEGRRGTVHIAVRPGADLVEEICEQGSDWAHQLRRAVGEAPADLDAVLARMTLPISKIQALEVGQVLHLPGTTVGSVTLTGPSGDGVAAARLGQTAGKRAVRTETPQVDLDDSLSAFSTTPNADATVPGANTLIDS</sequence>
<comment type="caution">
    <text evidence="2">The sequence shown here is derived from an EMBL/GenBank/DDBJ whole genome shotgun (WGS) entry which is preliminary data.</text>
</comment>
<dbReference type="SUPFAM" id="SSF101801">
    <property type="entry name" value="Surface presentation of antigens (SPOA)"/>
    <property type="match status" value="1"/>
</dbReference>
<organism evidence="2 3">
    <name type="scientific">Thalassorhabdomicrobium marinisediminis</name>
    <dbReference type="NCBI Taxonomy" id="2170577"/>
    <lineage>
        <taxon>Bacteria</taxon>
        <taxon>Pseudomonadati</taxon>
        <taxon>Pseudomonadota</taxon>
        <taxon>Alphaproteobacteria</taxon>
        <taxon>Rhodobacterales</taxon>
        <taxon>Paracoccaceae</taxon>
        <taxon>Thalassorhabdomicrobium</taxon>
    </lineage>
</organism>
<dbReference type="Pfam" id="PF01052">
    <property type="entry name" value="FliMN_C"/>
    <property type="match status" value="1"/>
</dbReference>
<dbReference type="AlphaFoldDB" id="A0A2T7FY37"/>
<proteinExistence type="predicted"/>
<dbReference type="EMBL" id="QCYG01000004">
    <property type="protein sequence ID" value="PVA07077.1"/>
    <property type="molecule type" value="Genomic_DNA"/>
</dbReference>
<dbReference type="InterPro" id="IPR001543">
    <property type="entry name" value="FliN-like_C"/>
</dbReference>
<evidence type="ECO:0000313" key="2">
    <source>
        <dbReference type="EMBL" id="PVA07077.1"/>
    </source>
</evidence>
<evidence type="ECO:0000313" key="3">
    <source>
        <dbReference type="Proteomes" id="UP000244817"/>
    </source>
</evidence>
<dbReference type="InterPro" id="IPR036429">
    <property type="entry name" value="SpoA-like_sf"/>
</dbReference>
<keyword evidence="3" id="KW-1185">Reference proteome</keyword>
<dbReference type="OrthoDB" id="7625317at2"/>
<gene>
    <name evidence="2" type="ORF">DC363_08030</name>
</gene>
<accession>A0A2T7FY37</accession>
<evidence type="ECO:0000259" key="1">
    <source>
        <dbReference type="Pfam" id="PF01052"/>
    </source>
</evidence>
<feature type="domain" description="Flagellar motor switch protein FliN-like C-terminal" evidence="1">
    <location>
        <begin position="225"/>
        <end position="290"/>
    </location>
</feature>
<dbReference type="RefSeq" id="WP_108640612.1">
    <property type="nucleotide sequence ID" value="NZ_QCYG01000004.1"/>
</dbReference>
<dbReference type="Proteomes" id="UP000244817">
    <property type="component" value="Unassembled WGS sequence"/>
</dbReference>
<dbReference type="Gene3D" id="2.30.330.10">
    <property type="entry name" value="SpoA-like"/>
    <property type="match status" value="1"/>
</dbReference>
<name>A0A2T7FY37_9RHOB</name>
<reference evidence="2 3" key="1">
    <citation type="submission" date="2018-04" db="EMBL/GenBank/DDBJ databases">
        <title>Pelagivirga bohaiensis gen. nov., sp. nov., a bacterium isolated from the Bohai Sea.</title>
        <authorList>
            <person name="Ji X."/>
        </authorList>
    </citation>
    <scope>NUCLEOTIDE SEQUENCE [LARGE SCALE GENOMIC DNA]</scope>
    <source>
        <strain evidence="2 3">BH-SD16</strain>
    </source>
</reference>